<sequence>MKYIVSFPNILVKNAKANIIKNTKFNKLNSVVLFITESILKLMSVQRYLIIVR</sequence>
<proteinExistence type="predicted"/>
<organism evidence="1 2">
    <name type="scientific">Staphylococcus ureilyticus</name>
    <name type="common">Staphylococcus cohnii subsp. urealyticus</name>
    <dbReference type="NCBI Taxonomy" id="94138"/>
    <lineage>
        <taxon>Bacteria</taxon>
        <taxon>Bacillati</taxon>
        <taxon>Bacillota</taxon>
        <taxon>Bacilli</taxon>
        <taxon>Bacillales</taxon>
        <taxon>Staphylococcaceae</taxon>
        <taxon>Staphylococcus</taxon>
        <taxon>Staphylococcus cohnii species complex</taxon>
    </lineage>
</organism>
<evidence type="ECO:0000313" key="2">
    <source>
        <dbReference type="Proteomes" id="UP000321839"/>
    </source>
</evidence>
<gene>
    <name evidence="1" type="ORF">SCO02_11390</name>
</gene>
<dbReference type="Proteomes" id="UP000321839">
    <property type="component" value="Unassembled WGS sequence"/>
</dbReference>
<evidence type="ECO:0000313" key="1">
    <source>
        <dbReference type="EMBL" id="GEQ02698.1"/>
    </source>
</evidence>
<dbReference type="AlphaFoldDB" id="A0AB34AHG5"/>
<keyword evidence="2" id="KW-1185">Reference proteome</keyword>
<protein>
    <submittedName>
        <fullName evidence="1">Uncharacterized protein</fullName>
    </submittedName>
</protein>
<name>A0AB34AHG5_STAUR</name>
<reference evidence="1 2" key="1">
    <citation type="submission" date="2019-07" db="EMBL/GenBank/DDBJ databases">
        <title>Whole genome shotgun sequence of Staphylococcus cohnii subsp. urealyticus NBRC 109766.</title>
        <authorList>
            <person name="Hosoyama A."/>
            <person name="Uohara A."/>
            <person name="Ohji S."/>
            <person name="Ichikawa N."/>
        </authorList>
    </citation>
    <scope>NUCLEOTIDE SEQUENCE [LARGE SCALE GENOMIC DNA]</scope>
    <source>
        <strain evidence="1 2">NBRC 109766</strain>
    </source>
</reference>
<comment type="caution">
    <text evidence="1">The sequence shown here is derived from an EMBL/GenBank/DDBJ whole genome shotgun (WGS) entry which is preliminary data.</text>
</comment>
<accession>A0AB34AHG5</accession>
<dbReference type="EMBL" id="BKAW01000005">
    <property type="protein sequence ID" value="GEQ02698.1"/>
    <property type="molecule type" value="Genomic_DNA"/>
</dbReference>